<dbReference type="GO" id="GO:0019867">
    <property type="term" value="C:outer membrane"/>
    <property type="evidence" value="ECO:0007669"/>
    <property type="project" value="InterPro"/>
</dbReference>
<comment type="caution">
    <text evidence="3">The sequence shown here is derived from an EMBL/GenBank/DDBJ whole genome shotgun (WGS) entry which is preliminary data.</text>
</comment>
<name>A0A1E8FGJ2_9ALTE</name>
<dbReference type="STRING" id="1856405.BFC17_14095"/>
<gene>
    <name evidence="3" type="ORF">BFC17_14095</name>
</gene>
<dbReference type="PANTHER" id="PTHR37530:SF1">
    <property type="entry name" value="OUTER MEMBRANE PROTEIN SLP"/>
    <property type="match status" value="1"/>
</dbReference>
<dbReference type="OrthoDB" id="5295757at2"/>
<dbReference type="AlphaFoldDB" id="A0A1E8FGJ2"/>
<dbReference type="Pfam" id="PF03843">
    <property type="entry name" value="Slp"/>
    <property type="match status" value="1"/>
</dbReference>
<dbReference type="PANTHER" id="PTHR37530">
    <property type="entry name" value="OUTER MEMBRANE PROTEIN SLP"/>
    <property type="match status" value="1"/>
</dbReference>
<dbReference type="InterPro" id="IPR004658">
    <property type="entry name" value="OMP_Slp"/>
</dbReference>
<evidence type="ECO:0000256" key="1">
    <source>
        <dbReference type="SAM" id="MobiDB-lite"/>
    </source>
</evidence>
<reference evidence="3 4" key="1">
    <citation type="submission" date="2016-09" db="EMBL/GenBank/DDBJ databases">
        <title>Alteromonas lipolytica, a new species isolated from sea water.</title>
        <authorList>
            <person name="Wu Y.-H."/>
            <person name="Cheng H."/>
            <person name="Xu X.-W."/>
        </authorList>
    </citation>
    <scope>NUCLEOTIDE SEQUENCE [LARGE SCALE GENOMIC DNA]</scope>
    <source>
        <strain evidence="3 4">JW12</strain>
    </source>
</reference>
<feature type="signal peptide" evidence="2">
    <location>
        <begin position="1"/>
        <end position="18"/>
    </location>
</feature>
<keyword evidence="2" id="KW-0732">Signal</keyword>
<proteinExistence type="predicted"/>
<keyword evidence="4" id="KW-1185">Reference proteome</keyword>
<evidence type="ECO:0008006" key="5">
    <source>
        <dbReference type="Google" id="ProtNLM"/>
    </source>
</evidence>
<evidence type="ECO:0000256" key="2">
    <source>
        <dbReference type="SAM" id="SignalP"/>
    </source>
</evidence>
<dbReference type="Proteomes" id="UP000176037">
    <property type="component" value="Unassembled WGS sequence"/>
</dbReference>
<dbReference type="PROSITE" id="PS51257">
    <property type="entry name" value="PROKAR_LIPOPROTEIN"/>
    <property type="match status" value="1"/>
</dbReference>
<dbReference type="NCBIfam" id="TIGR00752">
    <property type="entry name" value="slp"/>
    <property type="match status" value="1"/>
</dbReference>
<feature type="compositionally biased region" description="Low complexity" evidence="1">
    <location>
        <begin position="191"/>
        <end position="200"/>
    </location>
</feature>
<dbReference type="EMBL" id="MJIC01000010">
    <property type="protein sequence ID" value="OFI34708.1"/>
    <property type="molecule type" value="Genomic_DNA"/>
</dbReference>
<feature type="chain" id="PRO_5009214172" description="Starvation-inducible protein" evidence="2">
    <location>
        <begin position="19"/>
        <end position="233"/>
    </location>
</feature>
<feature type="region of interest" description="Disordered" evidence="1">
    <location>
        <begin position="191"/>
        <end position="233"/>
    </location>
</feature>
<protein>
    <recommendedName>
        <fullName evidence="5">Starvation-inducible protein</fullName>
    </recommendedName>
</protein>
<sequence>MLFRAFVVLFALSLSACAIVPEPIQVAENTPLIGYNKAVVAGDEVLGQKARWGGIITDVQNKPDKTLIEIVYFPLNHYGKPNTSEDTIGRFKAVINKFVDPILFENGRTVTFLGTVGQPIAGMVGEQPYMYPTIMVENYHLWRNQQVYDTSTLFFDYYTGWYSPFYHPYWHPYWRPWGFAPRVRVIRTSNNLNWNGSNNGASKPPLSPNYTPRPAQNPRNNNSGNRSLRRHEP</sequence>
<accession>A0A1E8FGJ2</accession>
<dbReference type="RefSeq" id="WP_070175626.1">
    <property type="nucleotide sequence ID" value="NZ_BMJR01000001.1"/>
</dbReference>
<evidence type="ECO:0000313" key="4">
    <source>
        <dbReference type="Proteomes" id="UP000176037"/>
    </source>
</evidence>
<feature type="compositionally biased region" description="Low complexity" evidence="1">
    <location>
        <begin position="217"/>
        <end position="226"/>
    </location>
</feature>
<evidence type="ECO:0000313" key="3">
    <source>
        <dbReference type="EMBL" id="OFI34708.1"/>
    </source>
</evidence>
<organism evidence="3 4">
    <name type="scientific">Alteromonas lipolytica</name>
    <dbReference type="NCBI Taxonomy" id="1856405"/>
    <lineage>
        <taxon>Bacteria</taxon>
        <taxon>Pseudomonadati</taxon>
        <taxon>Pseudomonadota</taxon>
        <taxon>Gammaproteobacteria</taxon>
        <taxon>Alteromonadales</taxon>
        <taxon>Alteromonadaceae</taxon>
        <taxon>Alteromonas/Salinimonas group</taxon>
        <taxon>Alteromonas</taxon>
    </lineage>
</organism>